<name>A0A6P6XNR4_DERPT</name>
<gene>
    <name evidence="3" type="primary">LOC113789108</name>
</gene>
<reference evidence="3" key="1">
    <citation type="submission" date="2025-08" db="UniProtKB">
        <authorList>
            <consortium name="RefSeq"/>
        </authorList>
    </citation>
    <scope>IDENTIFICATION</scope>
    <source>
        <strain evidence="3">Airmid</strain>
    </source>
</reference>
<keyword evidence="2" id="KW-1185">Reference proteome</keyword>
<evidence type="ECO:0000313" key="3">
    <source>
        <dbReference type="RefSeq" id="XP_027194403.1"/>
    </source>
</evidence>
<accession>A0A6P6XNR4</accession>
<feature type="compositionally biased region" description="Polar residues" evidence="1">
    <location>
        <begin position="120"/>
        <end position="138"/>
    </location>
</feature>
<protein>
    <submittedName>
        <fullName evidence="3">Histidine-rich glycoprotein-like</fullName>
    </submittedName>
</protein>
<feature type="compositionally biased region" description="Basic residues" evidence="1">
    <location>
        <begin position="298"/>
        <end position="331"/>
    </location>
</feature>
<feature type="compositionally biased region" description="Basic and acidic residues" evidence="1">
    <location>
        <begin position="87"/>
        <end position="97"/>
    </location>
</feature>
<dbReference type="OrthoDB" id="10406217at2759"/>
<proteinExistence type="predicted"/>
<sequence>MLKMVKFHPIFIAIISIMMMKTVYGQYPGYRPNYSSMAFSPYHPARINHETLPISQAEFAQLVAESMATSHGPHHHHPPNTDQDYEGPDHWRKESDNNPHNGAEMMRDEHHHHHHHHQHPLSSNPVASHQESPMYQQQSTNHYNRLETGTIRSSVPSMQRPQSQYQPEEQGPGEIIGSGSHLDEYPHRAPVFETDYTPDPESMRHSSLKESDIDDNEPQTHVYGGRPNSGPAESYHPHHHLGNIPRYHMVGVSNDPREQDEYRPSGNQESEEQSPVGQPVYGPSDPPPLAYHQDFSRQYHHAHQVPRHPHPHPHPHSHHHHHPHHPHRPSFYHHGPMHAMHSHPHPRMMMSVRRPSPHFNPQRHHHPMQPIDHYMAADSSTNNAIAMVSPTIIADTMTSTLKTSQTSAQINSK</sequence>
<feature type="region of interest" description="Disordered" evidence="1">
    <location>
        <begin position="151"/>
        <end position="343"/>
    </location>
</feature>
<feature type="compositionally biased region" description="Polar residues" evidence="1">
    <location>
        <begin position="151"/>
        <end position="167"/>
    </location>
</feature>
<dbReference type="RefSeq" id="XP_027194403.1">
    <property type="nucleotide sequence ID" value="XM_027338602.1"/>
</dbReference>
<evidence type="ECO:0000313" key="2">
    <source>
        <dbReference type="Proteomes" id="UP000515146"/>
    </source>
</evidence>
<feature type="compositionally biased region" description="Basic residues" evidence="1">
    <location>
        <begin position="110"/>
        <end position="119"/>
    </location>
</feature>
<dbReference type="Proteomes" id="UP000515146">
    <property type="component" value="Unplaced"/>
</dbReference>
<feature type="region of interest" description="Disordered" evidence="1">
    <location>
        <begin position="66"/>
        <end position="138"/>
    </location>
</feature>
<dbReference type="InParanoid" id="A0A6P6XNR4"/>
<dbReference type="KEGG" id="dpte:113789108"/>
<evidence type="ECO:0000256" key="1">
    <source>
        <dbReference type="SAM" id="MobiDB-lite"/>
    </source>
</evidence>
<feature type="compositionally biased region" description="Basic and acidic residues" evidence="1">
    <location>
        <begin position="201"/>
        <end position="211"/>
    </location>
</feature>
<feature type="compositionally biased region" description="Polar residues" evidence="1">
    <location>
        <begin position="265"/>
        <end position="276"/>
    </location>
</feature>
<organism evidence="2 3">
    <name type="scientific">Dermatophagoides pteronyssinus</name>
    <name type="common">European house dust mite</name>
    <dbReference type="NCBI Taxonomy" id="6956"/>
    <lineage>
        <taxon>Eukaryota</taxon>
        <taxon>Metazoa</taxon>
        <taxon>Ecdysozoa</taxon>
        <taxon>Arthropoda</taxon>
        <taxon>Chelicerata</taxon>
        <taxon>Arachnida</taxon>
        <taxon>Acari</taxon>
        <taxon>Acariformes</taxon>
        <taxon>Sarcoptiformes</taxon>
        <taxon>Astigmata</taxon>
        <taxon>Psoroptidia</taxon>
        <taxon>Analgoidea</taxon>
        <taxon>Pyroglyphidae</taxon>
        <taxon>Dermatophagoidinae</taxon>
        <taxon>Dermatophagoides</taxon>
    </lineage>
</organism>
<dbReference type="AlphaFoldDB" id="A0A6P6XNR4"/>